<dbReference type="EMBL" id="MTJL01000010">
    <property type="protein sequence ID" value="OMI07602.1"/>
    <property type="molecule type" value="Genomic_DNA"/>
</dbReference>
<organism evidence="1 2">
    <name type="scientific">Bacillus swezeyi</name>
    <dbReference type="NCBI Taxonomy" id="1925020"/>
    <lineage>
        <taxon>Bacteria</taxon>
        <taxon>Bacillati</taxon>
        <taxon>Bacillota</taxon>
        <taxon>Bacilli</taxon>
        <taxon>Bacillales</taxon>
        <taxon>Bacillaceae</taxon>
        <taxon>Bacillus</taxon>
    </lineage>
</organism>
<sequence length="73" mass="8461">MHRFNFSQITTTKNHVLPLEGIFSQISTPHDLIKEIEAAADVTFGYLSSEMIVFPKKRLKKWVINPMIIEVFI</sequence>
<comment type="caution">
    <text evidence="1">The sequence shown here is derived from an EMBL/GenBank/DDBJ whole genome shotgun (WGS) entry which is preliminary data.</text>
</comment>
<dbReference type="Proteomes" id="UP000187367">
    <property type="component" value="Unassembled WGS sequence"/>
</dbReference>
<name>A0A1R1QSG8_9BACI</name>
<evidence type="ECO:0000313" key="1">
    <source>
        <dbReference type="EMBL" id="OMI07602.1"/>
    </source>
</evidence>
<reference evidence="1 2" key="1">
    <citation type="submission" date="2017-01" db="EMBL/GenBank/DDBJ databases">
        <title>Bacillus phylogenomics.</title>
        <authorList>
            <person name="Dunlap C."/>
        </authorList>
    </citation>
    <scope>NUCLEOTIDE SEQUENCE [LARGE SCALE GENOMIC DNA]</scope>
    <source>
        <strain evidence="1 2">NRRL B-41282</strain>
    </source>
</reference>
<evidence type="ECO:0000313" key="2">
    <source>
        <dbReference type="Proteomes" id="UP000187367"/>
    </source>
</evidence>
<accession>A0A1R1QSG8</accession>
<keyword evidence="2" id="KW-1185">Reference proteome</keyword>
<proteinExistence type="predicted"/>
<gene>
    <name evidence="1" type="ORF">BW143_06905</name>
</gene>
<dbReference type="AlphaFoldDB" id="A0A1R1QSG8"/>
<protein>
    <submittedName>
        <fullName evidence="1">Uncharacterized protein</fullName>
    </submittedName>
</protein>